<dbReference type="Pfam" id="PF09331">
    <property type="entry name" value="DUF1985"/>
    <property type="match status" value="1"/>
</dbReference>
<proteinExistence type="inferred from homology"/>
<keyword evidence="2" id="KW-0645">Protease</keyword>
<reference evidence="6 7" key="1">
    <citation type="submission" date="2021-05" db="EMBL/GenBank/DDBJ databases">
        <title>Genome Assembly of Synthetic Allotetraploid Brassica napus Reveals Homoeologous Exchanges between Subgenomes.</title>
        <authorList>
            <person name="Davis J.T."/>
        </authorList>
    </citation>
    <scope>NUCLEOTIDE SEQUENCE [LARGE SCALE GENOMIC DNA]</scope>
    <source>
        <strain evidence="7">cv. Da-Ae</strain>
        <tissue evidence="6">Seedling</tissue>
    </source>
</reference>
<feature type="domain" description="Ubiquitin-like protease family profile" evidence="4">
    <location>
        <begin position="680"/>
        <end position="827"/>
    </location>
</feature>
<name>A0ABQ7XRT6_BRANA</name>
<evidence type="ECO:0000256" key="3">
    <source>
        <dbReference type="ARBA" id="ARBA00022801"/>
    </source>
</evidence>
<evidence type="ECO:0000256" key="1">
    <source>
        <dbReference type="ARBA" id="ARBA00005234"/>
    </source>
</evidence>
<feature type="domain" description="DUF1985" evidence="5">
    <location>
        <begin position="125"/>
        <end position="246"/>
    </location>
</feature>
<dbReference type="EMBL" id="JAGKQM010000019">
    <property type="protein sequence ID" value="KAH0858695.1"/>
    <property type="molecule type" value="Genomic_DNA"/>
</dbReference>
<evidence type="ECO:0000313" key="6">
    <source>
        <dbReference type="EMBL" id="KAH0858695.1"/>
    </source>
</evidence>
<evidence type="ECO:0000259" key="5">
    <source>
        <dbReference type="Pfam" id="PF09331"/>
    </source>
</evidence>
<dbReference type="InterPro" id="IPR003653">
    <property type="entry name" value="Peptidase_C48_C"/>
</dbReference>
<protein>
    <recommendedName>
        <fullName evidence="8">Ubiquitin-like protease family profile domain-containing protein</fullName>
    </recommendedName>
</protein>
<evidence type="ECO:0000259" key="4">
    <source>
        <dbReference type="Pfam" id="PF02902"/>
    </source>
</evidence>
<dbReference type="Pfam" id="PF02902">
    <property type="entry name" value="Peptidase_C48"/>
    <property type="match status" value="1"/>
</dbReference>
<keyword evidence="7" id="KW-1185">Reference proteome</keyword>
<evidence type="ECO:0000313" key="7">
    <source>
        <dbReference type="Proteomes" id="UP000824890"/>
    </source>
</evidence>
<sequence>MVVTIVRIESIDGSLSVYDSPVPSSSVSFTLVSEVRVIDLGRDEEDSAWKKVKREEKKRGWAEKRGKWYWTEEETPDSDMELSDMMFADSEEPDGIQYLRLTPFGKIVEIAEKPAFSGRFVRFLLSRQLKVEKIHEAWFRFAGKPIRFSLREFSIVTGLPCGEIPAKSKVKKKRTLKDKPYWAEMFGTVEDLSVSRAVKMLRKNSVTDKDMRQKLACLAILAIELLGDLEDFFAFPWGRLAFDMLMISIKNRDEVSLSQDTIALKGFALALQLVIVEAVPSLTEVVQEACSSSDSDSEDEEIEGMIYKPKKQTLDPAHAREVDKKCEVRNGVKQHVVHVLVRSIIPDDPARPVDESVLKWADEVYDVKVENLLKLISLNHVFRGGATKLDVQRMREKPKAPGRKKRAIQKDKSSTAVDESRIIAIVSGLLKPEIERVDGHVASALSSVRDVSSAALSYQASVVSSVEAMLNAFKKDILTSVGNANGKGCGPDANDAIIVNVLDNISHCSTPPGSADRSALYEGRSRYVRGELTSCPRMDNENHGVTAFSANSKTNEQIEPAGTPSFSLGFTQDQPPPAPVVDDEMGDNGDGDRCEPVVDTKPRRTSKRLRLVPPPLITDYQCETAILNRARESKLVGSNYYELPVIRGKFAKLSSIVKKPWTLLILQKGLDLCRPSGSTKPEFLDSRFVSMLCRSYERFRKSKTKASYVFLKGLVDCAVKSCSSGNASTRFYLPLHVQKKHWIGLCVDFTDAKIYVFDCNQAVRSDSELTQDLLPISDMFPYLLKFSGLLAVSGNKPLCAERIKGVALNNNSPDAALTAALLIQTHALFGVEICSYY</sequence>
<gene>
    <name evidence="6" type="ORF">HID58_086956</name>
</gene>
<comment type="similarity">
    <text evidence="1">Belongs to the peptidase C48 family.</text>
</comment>
<accession>A0ABQ7XRT6</accession>
<keyword evidence="3" id="KW-0378">Hydrolase</keyword>
<comment type="caution">
    <text evidence="6">The sequence shown here is derived from an EMBL/GenBank/DDBJ whole genome shotgun (WGS) entry which is preliminary data.</text>
</comment>
<evidence type="ECO:0000256" key="2">
    <source>
        <dbReference type="ARBA" id="ARBA00022670"/>
    </source>
</evidence>
<dbReference type="PANTHER" id="PTHR48449">
    <property type="entry name" value="DUF1985 DOMAIN-CONTAINING PROTEIN"/>
    <property type="match status" value="1"/>
</dbReference>
<dbReference type="PANTHER" id="PTHR48449:SF2">
    <property type="entry name" value="UBIQUITIN-LIKE PROTEASE FAMILY PROFILE DOMAIN-CONTAINING PROTEIN"/>
    <property type="match status" value="1"/>
</dbReference>
<dbReference type="InterPro" id="IPR038765">
    <property type="entry name" value="Papain-like_cys_pep_sf"/>
</dbReference>
<dbReference type="InterPro" id="IPR015410">
    <property type="entry name" value="DUF1985"/>
</dbReference>
<dbReference type="Proteomes" id="UP000824890">
    <property type="component" value="Unassembled WGS sequence"/>
</dbReference>
<dbReference type="SUPFAM" id="SSF54001">
    <property type="entry name" value="Cysteine proteinases"/>
    <property type="match status" value="1"/>
</dbReference>
<organism evidence="6 7">
    <name type="scientific">Brassica napus</name>
    <name type="common">Rape</name>
    <dbReference type="NCBI Taxonomy" id="3708"/>
    <lineage>
        <taxon>Eukaryota</taxon>
        <taxon>Viridiplantae</taxon>
        <taxon>Streptophyta</taxon>
        <taxon>Embryophyta</taxon>
        <taxon>Tracheophyta</taxon>
        <taxon>Spermatophyta</taxon>
        <taxon>Magnoliopsida</taxon>
        <taxon>eudicotyledons</taxon>
        <taxon>Gunneridae</taxon>
        <taxon>Pentapetalae</taxon>
        <taxon>rosids</taxon>
        <taxon>malvids</taxon>
        <taxon>Brassicales</taxon>
        <taxon>Brassicaceae</taxon>
        <taxon>Brassiceae</taxon>
        <taxon>Brassica</taxon>
    </lineage>
</organism>
<evidence type="ECO:0008006" key="8">
    <source>
        <dbReference type="Google" id="ProtNLM"/>
    </source>
</evidence>